<dbReference type="InterPro" id="IPR035892">
    <property type="entry name" value="C2_domain_sf"/>
</dbReference>
<evidence type="ECO:0000313" key="9">
    <source>
        <dbReference type="Ensembl" id="ENSEBUP00000018053.1"/>
    </source>
</evidence>
<feature type="domain" description="C2" evidence="7">
    <location>
        <begin position="1"/>
        <end position="125"/>
    </location>
</feature>
<dbReference type="Pfam" id="PF00168">
    <property type="entry name" value="C2"/>
    <property type="match status" value="1"/>
</dbReference>
<evidence type="ECO:0000256" key="6">
    <source>
        <dbReference type="SAM" id="MobiDB-lite"/>
    </source>
</evidence>
<dbReference type="SUPFAM" id="SSF144270">
    <property type="entry name" value="Eferin C-derminal domain-like"/>
    <property type="match status" value="1"/>
</dbReference>
<feature type="region of interest" description="Disordered" evidence="6">
    <location>
        <begin position="408"/>
        <end position="464"/>
    </location>
</feature>
<feature type="region of interest" description="Disordered" evidence="6">
    <location>
        <begin position="475"/>
        <end position="494"/>
    </location>
</feature>
<keyword evidence="10" id="KW-1185">Reference proteome</keyword>
<feature type="region of interest" description="Disordered" evidence="6">
    <location>
        <begin position="168"/>
        <end position="284"/>
    </location>
</feature>
<evidence type="ECO:0000259" key="8">
    <source>
        <dbReference type="PROSITE" id="PS51511"/>
    </source>
</evidence>
<accession>A0A8C4WXI0</accession>
<feature type="compositionally biased region" description="Low complexity" evidence="6">
    <location>
        <begin position="237"/>
        <end position="255"/>
    </location>
</feature>
<dbReference type="Pfam" id="PF09457">
    <property type="entry name" value="RBD-FIP"/>
    <property type="match status" value="1"/>
</dbReference>
<reference evidence="9" key="2">
    <citation type="submission" date="2025-09" db="UniProtKB">
        <authorList>
            <consortium name="Ensembl"/>
        </authorList>
    </citation>
    <scope>IDENTIFICATION</scope>
</reference>
<name>A0A8C4WXI0_EPTBU</name>
<evidence type="ECO:0000256" key="5">
    <source>
        <dbReference type="ARBA" id="ARBA00022927"/>
    </source>
</evidence>
<proteinExistence type="predicted"/>
<feature type="compositionally biased region" description="Polar residues" evidence="6">
    <location>
        <begin position="431"/>
        <end position="440"/>
    </location>
</feature>
<evidence type="ECO:0000259" key="7">
    <source>
        <dbReference type="PROSITE" id="PS50004"/>
    </source>
</evidence>
<feature type="domain" description="FIP-RBD" evidence="8">
    <location>
        <begin position="1262"/>
        <end position="1324"/>
    </location>
</feature>
<dbReference type="PANTHER" id="PTHR15746">
    <property type="entry name" value="RAB11-RELATED"/>
    <property type="match status" value="1"/>
</dbReference>
<feature type="compositionally biased region" description="Low complexity" evidence="6">
    <location>
        <begin position="187"/>
        <end position="199"/>
    </location>
</feature>
<dbReference type="GeneTree" id="ENSGT00940000158783"/>
<dbReference type="InterPro" id="IPR000008">
    <property type="entry name" value="C2_dom"/>
</dbReference>
<evidence type="ECO:0000256" key="3">
    <source>
        <dbReference type="ARBA" id="ARBA00022553"/>
    </source>
</evidence>
<dbReference type="Gene3D" id="1.20.5.2440">
    <property type="match status" value="1"/>
</dbReference>
<feature type="region of interest" description="Disordered" evidence="6">
    <location>
        <begin position="1080"/>
        <end position="1112"/>
    </location>
</feature>
<dbReference type="InterPro" id="IPR019018">
    <property type="entry name" value="Rab-bd_FIP-RBD"/>
</dbReference>
<dbReference type="GO" id="GO:0015031">
    <property type="term" value="P:protein transport"/>
    <property type="evidence" value="ECO:0007669"/>
    <property type="project" value="UniProtKB-KW"/>
</dbReference>
<feature type="region of interest" description="Disordered" evidence="6">
    <location>
        <begin position="352"/>
        <end position="396"/>
    </location>
</feature>
<dbReference type="SMART" id="SM00239">
    <property type="entry name" value="C2"/>
    <property type="match status" value="1"/>
</dbReference>
<organism evidence="9 10">
    <name type="scientific">Eptatretus burgeri</name>
    <name type="common">Inshore hagfish</name>
    <dbReference type="NCBI Taxonomy" id="7764"/>
    <lineage>
        <taxon>Eukaryota</taxon>
        <taxon>Metazoa</taxon>
        <taxon>Chordata</taxon>
        <taxon>Craniata</taxon>
        <taxon>Vertebrata</taxon>
        <taxon>Cyclostomata</taxon>
        <taxon>Myxini</taxon>
        <taxon>Myxiniformes</taxon>
        <taxon>Myxinidae</taxon>
        <taxon>Eptatretinae</taxon>
        <taxon>Eptatretus</taxon>
    </lineage>
</organism>
<dbReference type="GO" id="GO:0045055">
    <property type="term" value="P:regulated exocytosis"/>
    <property type="evidence" value="ECO:0007669"/>
    <property type="project" value="TreeGrafter"/>
</dbReference>
<keyword evidence="2" id="KW-0813">Transport</keyword>
<dbReference type="GO" id="GO:0055037">
    <property type="term" value="C:recycling endosome"/>
    <property type="evidence" value="ECO:0007669"/>
    <property type="project" value="UniProtKB-SubCell"/>
</dbReference>
<reference evidence="9" key="1">
    <citation type="submission" date="2025-08" db="UniProtKB">
        <authorList>
            <consortium name="Ensembl"/>
        </authorList>
    </citation>
    <scope>IDENTIFICATION</scope>
</reference>
<dbReference type="PANTHER" id="PTHR15746:SF23">
    <property type="entry name" value="RAB11 INTERACTING PROTEIN, ISOFORM A"/>
    <property type="match status" value="1"/>
</dbReference>
<dbReference type="SUPFAM" id="SSF49562">
    <property type="entry name" value="C2 domain (Calcium/lipid-binding domain, CaLB)"/>
    <property type="match status" value="1"/>
</dbReference>
<keyword evidence="5" id="KW-0653">Protein transport</keyword>
<evidence type="ECO:0000256" key="4">
    <source>
        <dbReference type="ARBA" id="ARBA00022753"/>
    </source>
</evidence>
<dbReference type="FunFam" id="2.60.40.150:FF:000070">
    <property type="entry name" value="rab11 family-interacting protein 2 isoform X1"/>
    <property type="match status" value="1"/>
</dbReference>
<feature type="compositionally biased region" description="Basic and acidic residues" evidence="6">
    <location>
        <begin position="448"/>
        <end position="464"/>
    </location>
</feature>
<dbReference type="Gene3D" id="2.60.40.150">
    <property type="entry name" value="C2 domain"/>
    <property type="match status" value="1"/>
</dbReference>
<dbReference type="InterPro" id="IPR037245">
    <property type="entry name" value="FIP-RBD_C_sf"/>
</dbReference>
<comment type="subcellular location">
    <subcellularLocation>
        <location evidence="1">Recycling endosome</location>
    </subcellularLocation>
</comment>
<evidence type="ECO:0000256" key="2">
    <source>
        <dbReference type="ARBA" id="ARBA00022448"/>
    </source>
</evidence>
<protein>
    <recommendedName>
        <fullName evidence="11">Rab11 family-interacting protein 5</fullName>
    </recommendedName>
</protein>
<feature type="compositionally biased region" description="Polar residues" evidence="6">
    <location>
        <begin position="257"/>
        <end position="278"/>
    </location>
</feature>
<dbReference type="PROSITE" id="PS50004">
    <property type="entry name" value="C2"/>
    <property type="match status" value="1"/>
</dbReference>
<sequence length="1334" mass="146912">MATRLSESGELRWVPTHVQVTVLQARGLKPKGKHGTNDAFAVIQLGTERFSTSVLEKSREPDWREECAFDLPPDLLDHHAGHPDLELRVTLFHRALLGPDRFLGHVTIDLPKVFARKARNKSEWFPLLSKVGKKAKERGELQVSIQFMRHNLTASMFDLSGHGKPRSTFGKFKDKVRGKKKGAGLDSASAVVPSSVSTVRMERDFHNEEDHDDDGRSKEKNKSRSFLSLTGIKKPSHSPSSSLASSTLSSIAPSPDNVPNVTGISTMITPPATDSKTFPSFGMPDEPVRKRTFSADVVMLSEVKKKSNINGDLKSTTNAVSKSSLCINGSHVYVEKDAAGVEQQVHKTGGLLSKSLQNLTKPEESSKKTPVQKTENASKFNRSKTSSLGGGDEGQNKSLLSWRRSLELGKGSDGDSAELSGKSEEKKGSTGFLSLMTSPGKTEVAGTEQRESTEIRSKNKPDERRSNLGFVRAMKGGNATKPRENVSAEKAPPTIPFVPNELQVSSLALSSEISKPQLSRPQLTCTTSTRLSTSSSSFITLTTTRTSPPPFCPSTNNYFVPQLCPVSISGPTRFAFHYSPPVSPDTFSCEDEGSKKLFSPSLIASQNYGTTSSQFMTVLSPVLSSSYHGTASRDLSSVHNTVSLDSDYIITTSVVSPVMATSIGFQTNLSPNARIASSQAPHPPSEPDHPTLDTLAQEATVNLESKNKMGRNCSINVEVENKMGTICHIKNVDNSKALDSNFQSLAENTQLPMSEETEDQLKTSPLQYDRKCIIEHAETSIGAVSLHDSRGQANEEKQGEEYKIVKDKMCPVSLGMPSFTGTQTAILEVEATAKEAGNEINCSQDQRGSSVRVLQMIEDVKDTHLQKVAASGFKFDEKDVMPQKSTQDQHNAILKPVGDPDGELHEDIKDILSRNEFENAHPASQETPPPKLPHLNREDDLSFSKINEDLYQNLLDQKTEILWDNTGEHLQEYMESNGTCAVRDVSSSPTEGTGFIKDVKLFEKELYEIAFIEPMEEDSQDTDFEISNDVLDLATREMISNYKISGFTSDRNVSNVASDQLKAPEKIDEFSVGQSCPHVEPFTSHTRERADSADGASSHVESFKTASHPLEPSHNQYSKLQVFPITGTCDVKHEQSFIEDPKVSINILDNSPAASTLTPTSSNKYSNVQTPITVPNTVRFPPEYFNRTDQPKARTGPVLVSSLPIHRVSDMEAWPGDETEQALSFASSPHPVKPMPVVIKSERQKDWYDDDGLKQAKDMVKQNLHSEAATEPLKRLSQAELVQIVLSQREELAQRDSRICDLQHYIDDLLLRVINETPHLLLVPYQRPTKLGQK</sequence>
<dbReference type="InterPro" id="IPR037789">
    <property type="entry name" value="FIP_classI"/>
</dbReference>
<evidence type="ECO:0000313" key="10">
    <source>
        <dbReference type="Proteomes" id="UP000694388"/>
    </source>
</evidence>
<evidence type="ECO:0008006" key="11">
    <source>
        <dbReference type="Google" id="ProtNLM"/>
    </source>
</evidence>
<keyword evidence="3" id="KW-0597">Phosphoprotein</keyword>
<feature type="compositionally biased region" description="Basic and acidic residues" evidence="6">
    <location>
        <begin position="200"/>
        <end position="222"/>
    </location>
</feature>
<dbReference type="PROSITE" id="PS51511">
    <property type="entry name" value="FIP_RBD"/>
    <property type="match status" value="1"/>
</dbReference>
<dbReference type="Ensembl" id="ENSEBUT00000018629.1">
    <property type="protein sequence ID" value="ENSEBUP00000018053.1"/>
    <property type="gene ID" value="ENSEBUG00000011279.1"/>
</dbReference>
<feature type="compositionally biased region" description="Polar residues" evidence="6">
    <location>
        <begin position="368"/>
        <end position="387"/>
    </location>
</feature>
<dbReference type="GO" id="GO:0031267">
    <property type="term" value="F:small GTPase binding"/>
    <property type="evidence" value="ECO:0007669"/>
    <property type="project" value="InterPro"/>
</dbReference>
<dbReference type="Proteomes" id="UP000694388">
    <property type="component" value="Unplaced"/>
</dbReference>
<keyword evidence="4" id="KW-0967">Endosome</keyword>
<evidence type="ECO:0000256" key="1">
    <source>
        <dbReference type="ARBA" id="ARBA00004172"/>
    </source>
</evidence>